<protein>
    <submittedName>
        <fullName evidence="1">DUF3822 family protein</fullName>
    </submittedName>
</protein>
<organism evidence="1 2">
    <name type="scientific">Spongiivirga citrea</name>
    <dbReference type="NCBI Taxonomy" id="1481457"/>
    <lineage>
        <taxon>Bacteria</taxon>
        <taxon>Pseudomonadati</taxon>
        <taxon>Bacteroidota</taxon>
        <taxon>Flavobacteriia</taxon>
        <taxon>Flavobacteriales</taxon>
        <taxon>Flavobacteriaceae</taxon>
        <taxon>Spongiivirga</taxon>
    </lineage>
</organism>
<dbReference type="CDD" id="cd24013">
    <property type="entry name" value="ASKHA_ATPase_BT3980-like"/>
    <property type="match status" value="1"/>
</dbReference>
<dbReference type="RefSeq" id="WP_164032318.1">
    <property type="nucleotide sequence ID" value="NZ_JAABOQ010000004.1"/>
</dbReference>
<gene>
    <name evidence="1" type="ORF">GWK10_10490</name>
</gene>
<dbReference type="Gene3D" id="3.30.420.250">
    <property type="match status" value="1"/>
</dbReference>
<proteinExistence type="predicted"/>
<dbReference type="Proteomes" id="UP000474296">
    <property type="component" value="Unassembled WGS sequence"/>
</dbReference>
<dbReference type="EMBL" id="JAABOQ010000004">
    <property type="protein sequence ID" value="NER17641.1"/>
    <property type="molecule type" value="Genomic_DNA"/>
</dbReference>
<sequence length="278" mass="32420">MTPPKIINRNIEDNTLLELSIQLSLGGLSFCILDKSINTLVHYTSFPFHEVATPNQLLDKVKRVFASSLVLQQPFQKVKIIYVNELNSFVPTALFSDKNLEDYLKFNTKVLPNDFITFDVLSNTEMVNVYIPYVNINNFIFEQYGTFEYKHFASLLVNSILNTAPSDEQAAVYVYVHDQQFDVVVVKQRKLQLFNTFKHTNKEDFIYHLLFVAEQLGLNPDKFPLYFLGDVKKDDDLYEIAYTYIRNVDFGKRNDIFEYKEELAPPTDHEDYVLLNSF</sequence>
<dbReference type="InterPro" id="IPR024213">
    <property type="entry name" value="DUF3822"/>
</dbReference>
<keyword evidence="2" id="KW-1185">Reference proteome</keyword>
<comment type="caution">
    <text evidence="1">The sequence shown here is derived from an EMBL/GenBank/DDBJ whole genome shotgun (WGS) entry which is preliminary data.</text>
</comment>
<dbReference type="Pfam" id="PF12864">
    <property type="entry name" value="DUF3822"/>
    <property type="match status" value="1"/>
</dbReference>
<evidence type="ECO:0000313" key="2">
    <source>
        <dbReference type="Proteomes" id="UP000474296"/>
    </source>
</evidence>
<dbReference type="Gene3D" id="3.30.420.260">
    <property type="match status" value="1"/>
</dbReference>
<dbReference type="AlphaFoldDB" id="A0A6M0CID5"/>
<name>A0A6M0CID5_9FLAO</name>
<evidence type="ECO:0000313" key="1">
    <source>
        <dbReference type="EMBL" id="NER17641.1"/>
    </source>
</evidence>
<reference evidence="1 2" key="1">
    <citation type="submission" date="2020-01" db="EMBL/GenBank/DDBJ databases">
        <title>Spongiivirga citrea KCTC 32990T.</title>
        <authorList>
            <person name="Wang G."/>
        </authorList>
    </citation>
    <scope>NUCLEOTIDE SEQUENCE [LARGE SCALE GENOMIC DNA]</scope>
    <source>
        <strain evidence="1 2">KCTC 32990</strain>
    </source>
</reference>
<accession>A0A6M0CID5</accession>